<dbReference type="EMBL" id="LR134343">
    <property type="protein sequence ID" value="VEG12942.1"/>
    <property type="molecule type" value="Genomic_DNA"/>
</dbReference>
<dbReference type="KEGG" id="mcun:NCTC10297_00897"/>
<dbReference type="RefSeq" id="WP_126330353.1">
    <property type="nucleotide sequence ID" value="NZ_LR134343.1"/>
</dbReference>
<sequence length="145" mass="17199">MKSALEHIGQPWFRVAEDVSREDLQGWIYSAGNAASDLYGPSLDNWRDEAGAVIMKNGKKEFQDIYKNHQNKTLSWSYWRLINEQNDPELQRVHEKYYNSWNWFSKRSVNAMIKLRKWDWSGKFLNPNHRVDVGCEGMKEVKECQ</sequence>
<reference evidence="1 2" key="1">
    <citation type="submission" date="2018-12" db="EMBL/GenBank/DDBJ databases">
        <authorList>
            <consortium name="Pathogen Informatics"/>
        </authorList>
    </citation>
    <scope>NUCLEOTIDE SEQUENCE [LARGE SCALE GENOMIC DNA]</scope>
    <source>
        <strain evidence="1 2">NCTC10297</strain>
    </source>
</reference>
<name>A0A448GVY4_9GAMM</name>
<accession>A0A448GVY4</accession>
<proteinExistence type="predicted"/>
<dbReference type="AlphaFoldDB" id="A0A448GVY4"/>
<protein>
    <submittedName>
        <fullName evidence="1">Uncharacterized protein</fullName>
    </submittedName>
</protein>
<dbReference type="Proteomes" id="UP000274100">
    <property type="component" value="Chromosome"/>
</dbReference>
<evidence type="ECO:0000313" key="1">
    <source>
        <dbReference type="EMBL" id="VEG12942.1"/>
    </source>
</evidence>
<gene>
    <name evidence="1" type="ORF">NCTC10297_00897</name>
</gene>
<organism evidence="1 2">
    <name type="scientific">Moraxella cuniculi</name>
    <dbReference type="NCBI Taxonomy" id="34061"/>
    <lineage>
        <taxon>Bacteria</taxon>
        <taxon>Pseudomonadati</taxon>
        <taxon>Pseudomonadota</taxon>
        <taxon>Gammaproteobacteria</taxon>
        <taxon>Moraxellales</taxon>
        <taxon>Moraxellaceae</taxon>
        <taxon>Moraxella</taxon>
    </lineage>
</organism>
<evidence type="ECO:0000313" key="2">
    <source>
        <dbReference type="Proteomes" id="UP000274100"/>
    </source>
</evidence>